<reference evidence="1" key="1">
    <citation type="submission" date="2023-03" db="EMBL/GenBank/DDBJ databases">
        <title>Massive genome expansion in bonnet fungi (Mycena s.s.) driven by repeated elements and novel gene families across ecological guilds.</title>
        <authorList>
            <consortium name="Lawrence Berkeley National Laboratory"/>
            <person name="Harder C.B."/>
            <person name="Miyauchi S."/>
            <person name="Viragh M."/>
            <person name="Kuo A."/>
            <person name="Thoen E."/>
            <person name="Andreopoulos B."/>
            <person name="Lu D."/>
            <person name="Skrede I."/>
            <person name="Drula E."/>
            <person name="Henrissat B."/>
            <person name="Morin E."/>
            <person name="Kohler A."/>
            <person name="Barry K."/>
            <person name="LaButti K."/>
            <person name="Morin E."/>
            <person name="Salamov A."/>
            <person name="Lipzen A."/>
            <person name="Mereny Z."/>
            <person name="Hegedus B."/>
            <person name="Baldrian P."/>
            <person name="Stursova M."/>
            <person name="Weitz H."/>
            <person name="Taylor A."/>
            <person name="Grigoriev I.V."/>
            <person name="Nagy L.G."/>
            <person name="Martin F."/>
            <person name="Kauserud H."/>
        </authorList>
    </citation>
    <scope>NUCLEOTIDE SEQUENCE</scope>
    <source>
        <strain evidence="1">CBHHK067</strain>
    </source>
</reference>
<dbReference type="AlphaFoldDB" id="A0AAD7DLR0"/>
<keyword evidence="2" id="KW-1185">Reference proteome</keyword>
<gene>
    <name evidence="1" type="ORF">B0H17DRAFT_1132619</name>
</gene>
<dbReference type="EMBL" id="JARKIE010000047">
    <property type="protein sequence ID" value="KAJ7693145.1"/>
    <property type="molecule type" value="Genomic_DNA"/>
</dbReference>
<comment type="caution">
    <text evidence="1">The sequence shown here is derived from an EMBL/GenBank/DDBJ whole genome shotgun (WGS) entry which is preliminary data.</text>
</comment>
<accession>A0AAD7DLR0</accession>
<proteinExistence type="predicted"/>
<protein>
    <submittedName>
        <fullName evidence="1">Uncharacterized protein</fullName>
    </submittedName>
</protein>
<sequence length="423" mass="46932">MHVLQAYKSSSIDRESSARLRDKGESISGGTARASSSVHSEFTTSSPPALWGQKCNPCAAVLGFHVYCTRASESRAGNAELVLVARWWSKMNWKQRPLRPLTIIIPQDLGHLTKLGGPTASAQTLLCIVVCHWFGDGFGDRLFWKDLATHQVDLSVFSISMLCCHGVQYAKWHTIQSCFAEDDQPEGLSWKIPHKCKSELYILSATKKILSSLPVAADFRSQVPRGILQNADTQAGAFNEPATTSSRQFNQVESTLDCFRFCNLLSGMIIEATLDHDRRRPILSLDVEGKNVVVYQRTGEGGAGVGVVHNSIYQYALLPGNFELRDRGSGRGTARVKSWWWYSREDKYTHFCHWNAYNGARRGGTRLDEAINRETDGKVAVMAVASQLGTTVFLPSAIRTPDCGRPPEPWLNAQISNEPDARN</sequence>
<evidence type="ECO:0000313" key="2">
    <source>
        <dbReference type="Proteomes" id="UP001221757"/>
    </source>
</evidence>
<organism evidence="1 2">
    <name type="scientific">Mycena rosella</name>
    <name type="common">Pink bonnet</name>
    <name type="synonym">Agaricus rosellus</name>
    <dbReference type="NCBI Taxonomy" id="1033263"/>
    <lineage>
        <taxon>Eukaryota</taxon>
        <taxon>Fungi</taxon>
        <taxon>Dikarya</taxon>
        <taxon>Basidiomycota</taxon>
        <taxon>Agaricomycotina</taxon>
        <taxon>Agaricomycetes</taxon>
        <taxon>Agaricomycetidae</taxon>
        <taxon>Agaricales</taxon>
        <taxon>Marasmiineae</taxon>
        <taxon>Mycenaceae</taxon>
        <taxon>Mycena</taxon>
    </lineage>
</organism>
<dbReference type="Proteomes" id="UP001221757">
    <property type="component" value="Unassembled WGS sequence"/>
</dbReference>
<name>A0AAD7DLR0_MYCRO</name>
<evidence type="ECO:0000313" key="1">
    <source>
        <dbReference type="EMBL" id="KAJ7693145.1"/>
    </source>
</evidence>